<evidence type="ECO:0000256" key="5">
    <source>
        <dbReference type="RuleBase" id="RU365059"/>
    </source>
</evidence>
<dbReference type="PANTHER" id="PTHR21231">
    <property type="entry name" value="XPA-BINDING PROTEIN 1-RELATED"/>
    <property type="match status" value="1"/>
</dbReference>
<dbReference type="InterPro" id="IPR027417">
    <property type="entry name" value="P-loop_NTPase"/>
</dbReference>
<dbReference type="Pfam" id="PF03029">
    <property type="entry name" value="ATP_bind_1"/>
    <property type="match status" value="1"/>
</dbReference>
<evidence type="ECO:0000313" key="7">
    <source>
        <dbReference type="EMBL" id="BAS01586.1"/>
    </source>
</evidence>
<dbReference type="AlphaFoldDB" id="A0A0H5BH74"/>
<accession>A0A0H5BH74</accession>
<evidence type="ECO:0000256" key="3">
    <source>
        <dbReference type="ARBA" id="ARBA00022801"/>
    </source>
</evidence>
<proteinExistence type="inferred from homology"/>
<dbReference type="SUPFAM" id="SSF52540">
    <property type="entry name" value="P-loop containing nucleoside triphosphate hydrolases"/>
    <property type="match status" value="1"/>
</dbReference>
<gene>
    <name evidence="7" type="primary">ATP</name>
    <name evidence="7" type="synonym">GTPbp</name>
</gene>
<keyword evidence="3 5" id="KW-0378">Hydrolase</keyword>
<sequence length="255" mass="29921">MIENNDSKNFLTSAIIFIGSGGSGKTSLIYLIHKLFIKKNITHILINFDPSVKFLPFIPNLDIRDTVNYERTKKNFNLGPNSAILTSLNLFVTKINQLFEICNQFNTLLKYFICDTPGQIEVFLWSVSGYIIINLLKFFFKVCIIYMIDMKQCHSLKFLMVNLLIATTISYRLKSKFLIIWNKNDENNQDYYNYYSNHIAKFTYYDENNLDYLFETYEVFMDIYSENALKMFMLSYMSTISTTGLNEFLSFIESS</sequence>
<dbReference type="InterPro" id="IPR004130">
    <property type="entry name" value="Gpn"/>
</dbReference>
<dbReference type="EMBL" id="AB996600">
    <property type="protein sequence ID" value="BAS01586.1"/>
    <property type="molecule type" value="Genomic_DNA"/>
</dbReference>
<comment type="similarity">
    <text evidence="1 5">Belongs to the GPN-loop GTPase family.</text>
</comment>
<keyword evidence="2 5" id="KW-0547">Nucleotide-binding</keyword>
<evidence type="ECO:0000256" key="6">
    <source>
        <dbReference type="SAM" id="Phobius"/>
    </source>
</evidence>
<dbReference type="GO" id="GO:0005634">
    <property type="term" value="C:nucleus"/>
    <property type="evidence" value="ECO:0007669"/>
    <property type="project" value="UniProtKB-SubCell"/>
</dbReference>
<protein>
    <recommendedName>
        <fullName evidence="5">GPN-loop GTPase</fullName>
        <ecNumber evidence="5">3.6.5.-</ecNumber>
    </recommendedName>
</protein>
<organism evidence="7">
    <name type="scientific">Lotharella vacuolata</name>
    <dbReference type="NCBI Taxonomy" id="74820"/>
    <lineage>
        <taxon>Eukaryota</taxon>
        <taxon>Sar</taxon>
        <taxon>Rhizaria</taxon>
        <taxon>Cercozoa</taxon>
        <taxon>Chlorarachniophyceae</taxon>
        <taxon>Lotharella</taxon>
    </lineage>
</organism>
<geneLocation type="nucleomorph" evidence="7"/>
<dbReference type="GO" id="GO:0003924">
    <property type="term" value="F:GTPase activity"/>
    <property type="evidence" value="ECO:0007669"/>
    <property type="project" value="TreeGrafter"/>
</dbReference>
<keyword evidence="7" id="KW-0542">Nucleomorph</keyword>
<comment type="function">
    <text evidence="5">Small GTPase required for proper nuclear import of RNA polymerase II (RNAPII). May act at an RNAP assembly step prior to nuclear import.</text>
</comment>
<dbReference type="Gene3D" id="3.40.50.300">
    <property type="entry name" value="P-loop containing nucleotide triphosphate hydrolases"/>
    <property type="match status" value="1"/>
</dbReference>
<evidence type="ECO:0000256" key="2">
    <source>
        <dbReference type="ARBA" id="ARBA00022741"/>
    </source>
</evidence>
<keyword evidence="4 5" id="KW-0342">GTP-binding</keyword>
<comment type="subcellular location">
    <subcellularLocation>
        <location evidence="5">Cytoplasm</location>
    </subcellularLocation>
    <subcellularLocation>
        <location evidence="5">Nucleus</location>
    </subcellularLocation>
</comment>
<dbReference type="EC" id="3.6.5.-" evidence="5"/>
<feature type="transmembrane region" description="Helical" evidence="6">
    <location>
        <begin position="122"/>
        <end position="148"/>
    </location>
</feature>
<comment type="subunit">
    <text evidence="5">Binds to RNA polymerase II.</text>
</comment>
<reference evidence="7" key="1">
    <citation type="journal article" date="2015" name="Genome Biol. Evol.">
        <title>Nucleomorph Genome Sequences of Two Chlorarachniophytes, Amorphochlora amoebiformis and Lotharella vacuolata.</title>
        <authorList>
            <person name="Suzuki S."/>
            <person name="Shirato S."/>
            <person name="Hirakawa Y."/>
            <person name="Ishida K."/>
        </authorList>
    </citation>
    <scope>NUCLEOTIDE SEQUENCE</scope>
    <source>
        <strain evidence="7">CCMP240</strain>
    </source>
</reference>
<evidence type="ECO:0000256" key="4">
    <source>
        <dbReference type="ARBA" id="ARBA00023134"/>
    </source>
</evidence>
<keyword evidence="6" id="KW-1133">Transmembrane helix</keyword>
<dbReference type="GO" id="GO:0005737">
    <property type="term" value="C:cytoplasm"/>
    <property type="evidence" value="ECO:0007669"/>
    <property type="project" value="UniProtKB-SubCell"/>
</dbReference>
<feature type="transmembrane region" description="Helical" evidence="6">
    <location>
        <begin position="12"/>
        <end position="32"/>
    </location>
</feature>
<keyword evidence="6" id="KW-0472">Membrane</keyword>
<evidence type="ECO:0000256" key="1">
    <source>
        <dbReference type="ARBA" id="ARBA00005290"/>
    </source>
</evidence>
<keyword evidence="5" id="KW-0963">Cytoplasm</keyword>
<dbReference type="PANTHER" id="PTHR21231:SF8">
    <property type="entry name" value="GPN-LOOP GTPASE 1"/>
    <property type="match status" value="1"/>
</dbReference>
<keyword evidence="6" id="KW-0812">Transmembrane</keyword>
<dbReference type="GO" id="GO:0005525">
    <property type="term" value="F:GTP binding"/>
    <property type="evidence" value="ECO:0007669"/>
    <property type="project" value="UniProtKB-KW"/>
</dbReference>
<name>A0A0H5BH74_9EUKA</name>